<evidence type="ECO:0000313" key="6">
    <source>
        <dbReference type="Proteomes" id="UP000663829"/>
    </source>
</evidence>
<evidence type="ECO:0000313" key="3">
    <source>
        <dbReference type="EMBL" id="CAF1013195.1"/>
    </source>
</evidence>
<dbReference type="Proteomes" id="UP000663829">
    <property type="component" value="Unassembled WGS sequence"/>
</dbReference>
<dbReference type="EMBL" id="CAJOBA010006753">
    <property type="protein sequence ID" value="CAF3782127.1"/>
    <property type="molecule type" value="Genomic_DNA"/>
</dbReference>
<dbReference type="Proteomes" id="UP000682733">
    <property type="component" value="Unassembled WGS sequence"/>
</dbReference>
<dbReference type="Proteomes" id="UP000677228">
    <property type="component" value="Unassembled WGS sequence"/>
</dbReference>
<name>A0A813VKQ8_9BILA</name>
<comment type="caution">
    <text evidence="2">The sequence shown here is derived from an EMBL/GenBank/DDBJ whole genome shotgun (WGS) entry which is preliminary data.</text>
</comment>
<accession>A0A813VKQ8</accession>
<reference evidence="2" key="1">
    <citation type="submission" date="2021-02" db="EMBL/GenBank/DDBJ databases">
        <authorList>
            <person name="Nowell W R."/>
        </authorList>
    </citation>
    <scope>NUCLEOTIDE SEQUENCE</scope>
</reference>
<evidence type="ECO:0000256" key="1">
    <source>
        <dbReference type="SAM" id="MobiDB-lite"/>
    </source>
</evidence>
<organism evidence="2 6">
    <name type="scientific">Didymodactylos carnosus</name>
    <dbReference type="NCBI Taxonomy" id="1234261"/>
    <lineage>
        <taxon>Eukaryota</taxon>
        <taxon>Metazoa</taxon>
        <taxon>Spiralia</taxon>
        <taxon>Gnathifera</taxon>
        <taxon>Rotifera</taxon>
        <taxon>Eurotatoria</taxon>
        <taxon>Bdelloidea</taxon>
        <taxon>Philodinida</taxon>
        <taxon>Philodinidae</taxon>
        <taxon>Didymodactylos</taxon>
    </lineage>
</organism>
<dbReference type="EMBL" id="CAJNOK010006744">
    <property type="protein sequence ID" value="CAF1013195.1"/>
    <property type="molecule type" value="Genomic_DNA"/>
</dbReference>
<sequence>MLFEQILLGKPIQPGKKNLFPTDNEYPTSAHGILPRQLASCEHKKQKQPKKSEDQQQKNTDDQKQSQQEKQTIRMTEHSLWFDNEENVTEDDYCQNSQQQELFETFIQTQVLDYNQSTKAKYVRILFKI</sequence>
<proteinExistence type="predicted"/>
<evidence type="ECO:0000313" key="2">
    <source>
        <dbReference type="EMBL" id="CAF0838051.1"/>
    </source>
</evidence>
<gene>
    <name evidence="2" type="ORF">GPM918_LOCUS5413</name>
    <name evidence="3" type="ORF">OVA965_LOCUS15148</name>
    <name evidence="4" type="ORF">SRO942_LOCUS5413</name>
    <name evidence="5" type="ORF">TMI583_LOCUS15154</name>
</gene>
<feature type="compositionally biased region" description="Basic and acidic residues" evidence="1">
    <location>
        <begin position="50"/>
        <end position="64"/>
    </location>
</feature>
<dbReference type="EMBL" id="CAJOBC010000782">
    <property type="protein sequence ID" value="CAF3625314.1"/>
    <property type="molecule type" value="Genomic_DNA"/>
</dbReference>
<dbReference type="AlphaFoldDB" id="A0A813VKQ8"/>
<dbReference type="EMBL" id="CAJNOQ010000782">
    <property type="protein sequence ID" value="CAF0838051.1"/>
    <property type="molecule type" value="Genomic_DNA"/>
</dbReference>
<feature type="region of interest" description="Disordered" evidence="1">
    <location>
        <begin position="38"/>
        <end position="78"/>
    </location>
</feature>
<keyword evidence="6" id="KW-1185">Reference proteome</keyword>
<dbReference type="Proteomes" id="UP000681722">
    <property type="component" value="Unassembled WGS sequence"/>
</dbReference>
<evidence type="ECO:0000313" key="4">
    <source>
        <dbReference type="EMBL" id="CAF3625314.1"/>
    </source>
</evidence>
<protein>
    <submittedName>
        <fullName evidence="2">Uncharacterized protein</fullName>
    </submittedName>
</protein>
<evidence type="ECO:0000313" key="5">
    <source>
        <dbReference type="EMBL" id="CAF3782127.1"/>
    </source>
</evidence>